<keyword evidence="2 6" id="KW-0812">Transmembrane</keyword>
<dbReference type="InterPro" id="IPR004841">
    <property type="entry name" value="AA-permease/SLC12A_dom"/>
</dbReference>
<dbReference type="Gene3D" id="1.20.1740.10">
    <property type="entry name" value="Amino acid/polyamine transporter I"/>
    <property type="match status" value="1"/>
</dbReference>
<evidence type="ECO:0000259" key="7">
    <source>
        <dbReference type="Pfam" id="PF00324"/>
    </source>
</evidence>
<evidence type="ECO:0000256" key="1">
    <source>
        <dbReference type="ARBA" id="ARBA00004141"/>
    </source>
</evidence>
<proteinExistence type="predicted"/>
<evidence type="ECO:0000313" key="8">
    <source>
        <dbReference type="EMBL" id="KAJ5209047.1"/>
    </source>
</evidence>
<evidence type="ECO:0000256" key="4">
    <source>
        <dbReference type="ARBA" id="ARBA00023136"/>
    </source>
</evidence>
<sequence length="638" mass="68843">MSQLKDTTKDIVSNTQSLDDGNSDDNLGEVVPLQNNAGFHRTFTPRQIHVISLGGQIGAGLFISSGADLRDGGPGSLFLGFAVVCSCVWAVLQTVSEMTISFPTSGNFIDYADRFVDPAVAFAAGFSMWIGWTAIIASEATFFSVIVNYWAKGSVPEVVWLTIFLIIMFIMFSLPNTVFGWFEYFTSILKIFALILFIIVGIALIFGAGPHGSLHHGQVWQDEAFLNGFKGFGNSVLLAILAIGDNTFTGFLAGESKSPRFSVAHAVFLVPIRVSIFYLGSMVLVGILVSPHNTNLLGSSGIAASPFIIAIEQAGIKGLPDLLNVIQGLISPYLAKVDSRGRPRVSLAITGTDYTERMSQSYPFIDPLKLNLAGKSVFITGTSKGIGLAIAISYAKAGASIIGIAARSPQEATIKAIQEAAVAAGKPLPKILAYKLDVTDPDMVTKIASRFALDTSSRLDILVNNVGYLPRFVSITESDPEGWWKGWEVNVKGVFLLTRQMLPIMLRDQQSDRTIVTLTSTSAHRVSSGGSSYQMTKLVNLRFGEFIGAEYGSEGVLAYAVNPGAGATEMGEKVALDTGTLLVDSASVCADTITYLTSEKRDWLQGRYLSALWNMEVVLQRKEEIIENDFLKVRMAIG</sequence>
<organism evidence="8 9">
    <name type="scientific">Penicillium cf. viridicatum</name>
    <dbReference type="NCBI Taxonomy" id="2972119"/>
    <lineage>
        <taxon>Eukaryota</taxon>
        <taxon>Fungi</taxon>
        <taxon>Dikarya</taxon>
        <taxon>Ascomycota</taxon>
        <taxon>Pezizomycotina</taxon>
        <taxon>Eurotiomycetes</taxon>
        <taxon>Eurotiomycetidae</taxon>
        <taxon>Eurotiales</taxon>
        <taxon>Aspergillaceae</taxon>
        <taxon>Penicillium</taxon>
    </lineage>
</organism>
<evidence type="ECO:0000256" key="6">
    <source>
        <dbReference type="SAM" id="Phobius"/>
    </source>
</evidence>
<dbReference type="InterPro" id="IPR036291">
    <property type="entry name" value="NAD(P)-bd_dom_sf"/>
</dbReference>
<dbReference type="EMBL" id="JAPQKQ010000002">
    <property type="protein sequence ID" value="KAJ5209047.1"/>
    <property type="molecule type" value="Genomic_DNA"/>
</dbReference>
<reference evidence="8" key="1">
    <citation type="submission" date="2022-11" db="EMBL/GenBank/DDBJ databases">
        <authorList>
            <person name="Petersen C."/>
        </authorList>
    </citation>
    <scope>NUCLEOTIDE SEQUENCE</scope>
    <source>
        <strain evidence="8">IBT 20477</strain>
    </source>
</reference>
<dbReference type="PRINTS" id="PR00081">
    <property type="entry name" value="GDHRDH"/>
</dbReference>
<feature type="transmembrane region" description="Helical" evidence="6">
    <location>
        <begin position="48"/>
        <end position="65"/>
    </location>
</feature>
<dbReference type="SUPFAM" id="SSF51735">
    <property type="entry name" value="NAD(P)-binding Rossmann-fold domains"/>
    <property type="match status" value="1"/>
</dbReference>
<feature type="transmembrane region" description="Helical" evidence="6">
    <location>
        <begin position="158"/>
        <end position="179"/>
    </location>
</feature>
<name>A0A9W9MX75_9EURO</name>
<dbReference type="InterPro" id="IPR002347">
    <property type="entry name" value="SDR_fam"/>
</dbReference>
<dbReference type="PANTHER" id="PTHR43341">
    <property type="entry name" value="AMINO ACID PERMEASE"/>
    <property type="match status" value="1"/>
</dbReference>
<feature type="transmembrane region" description="Helical" evidence="6">
    <location>
        <begin position="115"/>
        <end position="138"/>
    </location>
</feature>
<evidence type="ECO:0000256" key="5">
    <source>
        <dbReference type="SAM" id="MobiDB-lite"/>
    </source>
</evidence>
<feature type="region of interest" description="Disordered" evidence="5">
    <location>
        <begin position="1"/>
        <end position="25"/>
    </location>
</feature>
<dbReference type="Pfam" id="PF00324">
    <property type="entry name" value="AA_permease"/>
    <property type="match status" value="1"/>
</dbReference>
<comment type="subcellular location">
    <subcellularLocation>
        <location evidence="1">Membrane</location>
        <topology evidence="1">Multi-pass membrane protein</topology>
    </subcellularLocation>
</comment>
<dbReference type="CDD" id="cd05233">
    <property type="entry name" value="SDR_c"/>
    <property type="match status" value="1"/>
</dbReference>
<feature type="transmembrane region" description="Helical" evidence="6">
    <location>
        <begin position="77"/>
        <end position="95"/>
    </location>
</feature>
<comment type="caution">
    <text evidence="8">The sequence shown here is derived from an EMBL/GenBank/DDBJ whole genome shotgun (WGS) entry which is preliminary data.</text>
</comment>
<dbReference type="Pfam" id="PF00106">
    <property type="entry name" value="adh_short"/>
    <property type="match status" value="1"/>
</dbReference>
<dbReference type="AlphaFoldDB" id="A0A9W9MX75"/>
<feature type="domain" description="Amino acid permease/ SLC12A" evidence="7">
    <location>
        <begin position="48"/>
        <end position="325"/>
    </location>
</feature>
<evidence type="ECO:0000256" key="2">
    <source>
        <dbReference type="ARBA" id="ARBA00022692"/>
    </source>
</evidence>
<protein>
    <recommendedName>
        <fullName evidence="7">Amino acid permease/ SLC12A domain-containing protein</fullName>
    </recommendedName>
</protein>
<keyword evidence="4 6" id="KW-0472">Membrane</keyword>
<keyword evidence="9" id="KW-1185">Reference proteome</keyword>
<dbReference type="Proteomes" id="UP001150942">
    <property type="component" value="Unassembled WGS sequence"/>
</dbReference>
<dbReference type="InterPro" id="IPR050524">
    <property type="entry name" value="APC_YAT"/>
</dbReference>
<dbReference type="Gene3D" id="3.40.50.720">
    <property type="entry name" value="NAD(P)-binding Rossmann-like Domain"/>
    <property type="match status" value="1"/>
</dbReference>
<dbReference type="GO" id="GO:0015171">
    <property type="term" value="F:amino acid transmembrane transporter activity"/>
    <property type="evidence" value="ECO:0007669"/>
    <property type="project" value="TreeGrafter"/>
</dbReference>
<dbReference type="GO" id="GO:0016020">
    <property type="term" value="C:membrane"/>
    <property type="evidence" value="ECO:0007669"/>
    <property type="project" value="UniProtKB-SubCell"/>
</dbReference>
<reference evidence="8" key="2">
    <citation type="journal article" date="2023" name="IMA Fungus">
        <title>Comparative genomic study of the Penicillium genus elucidates a diverse pangenome and 15 lateral gene transfer events.</title>
        <authorList>
            <person name="Petersen C."/>
            <person name="Sorensen T."/>
            <person name="Nielsen M.R."/>
            <person name="Sondergaard T.E."/>
            <person name="Sorensen J.L."/>
            <person name="Fitzpatrick D.A."/>
            <person name="Frisvad J.C."/>
            <person name="Nielsen K.L."/>
        </authorList>
    </citation>
    <scope>NUCLEOTIDE SEQUENCE</scope>
    <source>
        <strain evidence="8">IBT 20477</strain>
    </source>
</reference>
<evidence type="ECO:0000256" key="3">
    <source>
        <dbReference type="ARBA" id="ARBA00022989"/>
    </source>
</evidence>
<feature type="transmembrane region" description="Helical" evidence="6">
    <location>
        <begin position="232"/>
        <end position="254"/>
    </location>
</feature>
<feature type="transmembrane region" description="Helical" evidence="6">
    <location>
        <begin position="191"/>
        <end position="212"/>
    </location>
</feature>
<keyword evidence="3 6" id="KW-1133">Transmembrane helix</keyword>
<evidence type="ECO:0000313" key="9">
    <source>
        <dbReference type="Proteomes" id="UP001150942"/>
    </source>
</evidence>
<feature type="transmembrane region" description="Helical" evidence="6">
    <location>
        <begin position="266"/>
        <end position="289"/>
    </location>
</feature>
<feature type="compositionally biased region" description="Polar residues" evidence="5">
    <location>
        <begin position="1"/>
        <end position="20"/>
    </location>
</feature>
<dbReference type="PANTHER" id="PTHR43341:SF4">
    <property type="entry name" value="ARGININE PERMEASE CAN1-RELATED"/>
    <property type="match status" value="1"/>
</dbReference>
<dbReference type="OrthoDB" id="1933717at2759"/>
<accession>A0A9W9MX75</accession>
<gene>
    <name evidence="8" type="ORF">N7449_003426</name>
</gene>